<evidence type="ECO:0000256" key="2">
    <source>
        <dbReference type="ARBA" id="ARBA00022679"/>
    </source>
</evidence>
<dbReference type="InterPro" id="IPR041698">
    <property type="entry name" value="Methyltransf_25"/>
</dbReference>
<organism evidence="4">
    <name type="scientific">Salmonella enterica subsp. enterica serovar Karamoja</name>
    <dbReference type="NCBI Taxonomy" id="2500153"/>
    <lineage>
        <taxon>Bacteria</taxon>
        <taxon>Pseudomonadati</taxon>
        <taxon>Pseudomonadota</taxon>
        <taxon>Gammaproteobacteria</taxon>
        <taxon>Enterobacterales</taxon>
        <taxon>Enterobacteriaceae</taxon>
        <taxon>Salmonella</taxon>
    </lineage>
</organism>
<dbReference type="EMBL" id="CP034699">
    <property type="protein sequence ID" value="AZT44309.1"/>
    <property type="molecule type" value="Genomic_DNA"/>
</dbReference>
<dbReference type="SUPFAM" id="SSF53335">
    <property type="entry name" value="S-adenosyl-L-methionine-dependent methyltransferases"/>
    <property type="match status" value="1"/>
</dbReference>
<evidence type="ECO:0000313" key="5">
    <source>
        <dbReference type="EMBL" id="AZT44309.1"/>
    </source>
</evidence>
<geneLocation type="plasmid" evidence="4">
    <name>pRSE21</name>
</geneLocation>
<evidence type="ECO:0000256" key="1">
    <source>
        <dbReference type="ARBA" id="ARBA00022603"/>
    </source>
</evidence>
<dbReference type="CDD" id="cd02440">
    <property type="entry name" value="AdoMet_MTases"/>
    <property type="match status" value="1"/>
</dbReference>
<keyword evidence="2 4" id="KW-0808">Transferase</keyword>
<dbReference type="Gene3D" id="3.40.50.150">
    <property type="entry name" value="Vaccinia Virus protein VP39"/>
    <property type="match status" value="1"/>
</dbReference>
<dbReference type="RefSeq" id="WP_168445550.1">
    <property type="nucleotide sequence ID" value="NZ_CP034699.1"/>
</dbReference>
<name>A0A3Q9MSI1_SALET</name>
<feature type="domain" description="Methyltransferase" evidence="3">
    <location>
        <begin position="36"/>
        <end position="129"/>
    </location>
</feature>
<proteinExistence type="predicted"/>
<evidence type="ECO:0000259" key="3">
    <source>
        <dbReference type="Pfam" id="PF13649"/>
    </source>
</evidence>
<reference evidence="4" key="1">
    <citation type="submission" date="2018-12" db="EMBL/GenBank/DDBJ databases">
        <title>Complete genome sequences of twenty non-typhoidal Salmonella isolates from Rwanda.</title>
        <authorList>
            <person name="Byukusenge M."/>
            <person name="Li L."/>
            <person name="Subhashinie K."/>
            <person name="Nzayirambaho M."/>
            <person name="Kuchipudi S.V."/>
            <person name="Jayarao B.M."/>
        </authorList>
    </citation>
    <scope>NUCLEOTIDE SEQUENCE</scope>
    <source>
        <strain evidence="4">RSE21</strain>
        <strain evidence="5">RSE40</strain>
        <plasmid evidence="4">pRSE21</plasmid>
        <plasmid evidence="5">pRSE40</plasmid>
    </source>
</reference>
<geneLocation type="plasmid" evidence="5">
    <name>pRSE40</name>
</geneLocation>
<dbReference type="Pfam" id="PF13649">
    <property type="entry name" value="Methyltransf_25"/>
    <property type="match status" value="1"/>
</dbReference>
<dbReference type="PANTHER" id="PTHR43861">
    <property type="entry name" value="TRANS-ACONITATE 2-METHYLTRANSFERASE-RELATED"/>
    <property type="match status" value="1"/>
</dbReference>
<dbReference type="EMBL" id="CP034710">
    <property type="protein sequence ID" value="AZT39608.1"/>
    <property type="molecule type" value="Genomic_DNA"/>
</dbReference>
<keyword evidence="1 4" id="KW-0489">Methyltransferase</keyword>
<sequence>MENVWFHPDGYQKTSKKLQLECLKTLLNFSDIKGNILDVGCGTGNTLNIINIDNISSYTGIDVSPEMIDFAQSHHEDKKIKFIVNDFLLDEQVASSKFDVIICAACLHWFIPHEDNTIQKMKSLLKPGGKLFLSCAFNFDYLPGEKDIQHEVLLEVRNKFKTISPTVIFDDFRFKKDIFLKKFSDFDIIKSHRIEERVSFDTYEDFRDWHLGSGSVLYQQFVQDVRDSAVSEFYEILYSKYVSGAHTISYSTGLFLLEKR</sequence>
<evidence type="ECO:0000313" key="4">
    <source>
        <dbReference type="EMBL" id="AZT39608.1"/>
    </source>
</evidence>
<dbReference type="GO" id="GO:0008168">
    <property type="term" value="F:methyltransferase activity"/>
    <property type="evidence" value="ECO:0007669"/>
    <property type="project" value="UniProtKB-KW"/>
</dbReference>
<keyword evidence="4" id="KW-0614">Plasmid</keyword>
<protein>
    <submittedName>
        <fullName evidence="4">Class I SAM-dependent methyltransferase</fullName>
    </submittedName>
</protein>
<gene>
    <name evidence="5" type="ORF">EL007_23900</name>
    <name evidence="4" type="ORF">ELZ88_23940</name>
</gene>
<dbReference type="AlphaFoldDB" id="A0A3Q9MSI1"/>
<dbReference type="PANTHER" id="PTHR43861:SF1">
    <property type="entry name" value="TRANS-ACONITATE 2-METHYLTRANSFERASE"/>
    <property type="match status" value="1"/>
</dbReference>
<dbReference type="GO" id="GO:0032259">
    <property type="term" value="P:methylation"/>
    <property type="evidence" value="ECO:0007669"/>
    <property type="project" value="UniProtKB-KW"/>
</dbReference>
<accession>A0A3Q9MSI1</accession>
<dbReference type="InterPro" id="IPR029063">
    <property type="entry name" value="SAM-dependent_MTases_sf"/>
</dbReference>